<proteinExistence type="predicted"/>
<accession>A0A6C0E4E4</accession>
<feature type="compositionally biased region" description="Basic residues" evidence="1">
    <location>
        <begin position="72"/>
        <end position="107"/>
    </location>
</feature>
<reference evidence="2" key="1">
    <citation type="journal article" date="2020" name="Nature">
        <title>Giant virus diversity and host interactions through global metagenomics.</title>
        <authorList>
            <person name="Schulz F."/>
            <person name="Roux S."/>
            <person name="Paez-Espino D."/>
            <person name="Jungbluth S."/>
            <person name="Walsh D.A."/>
            <person name="Denef V.J."/>
            <person name="McMahon K.D."/>
            <person name="Konstantinidis K.T."/>
            <person name="Eloe-Fadrosh E.A."/>
            <person name="Kyrpides N.C."/>
            <person name="Woyke T."/>
        </authorList>
    </citation>
    <scope>NUCLEOTIDE SEQUENCE</scope>
    <source>
        <strain evidence="2">GVMAG-M-3300023179-132</strain>
    </source>
</reference>
<sequence>MSSFAVDDGSPDSKKVDLEAQLPLTIKSDPNEARFIEEGRDPGIKDDGIALQPKTDAELLDEMEKGLLSRKMGGKKRGNKFSRKNSRSKSKKAKTNRKTKKRDRRRK</sequence>
<dbReference type="AlphaFoldDB" id="A0A6C0E4E4"/>
<evidence type="ECO:0000313" key="2">
    <source>
        <dbReference type="EMBL" id="QHT24006.1"/>
    </source>
</evidence>
<protein>
    <submittedName>
        <fullName evidence="2">Uncharacterized protein</fullName>
    </submittedName>
</protein>
<feature type="region of interest" description="Disordered" evidence="1">
    <location>
        <begin position="67"/>
        <end position="107"/>
    </location>
</feature>
<dbReference type="EMBL" id="MN739736">
    <property type="protein sequence ID" value="QHT24006.1"/>
    <property type="molecule type" value="Genomic_DNA"/>
</dbReference>
<organism evidence="2">
    <name type="scientific">viral metagenome</name>
    <dbReference type="NCBI Taxonomy" id="1070528"/>
    <lineage>
        <taxon>unclassified sequences</taxon>
        <taxon>metagenomes</taxon>
        <taxon>organismal metagenomes</taxon>
    </lineage>
</organism>
<evidence type="ECO:0000256" key="1">
    <source>
        <dbReference type="SAM" id="MobiDB-lite"/>
    </source>
</evidence>
<name>A0A6C0E4E4_9ZZZZ</name>